<gene>
    <name evidence="1" type="ORF">DEIPH_ctg041orf0017</name>
</gene>
<protein>
    <submittedName>
        <fullName evidence="1">Uncharacterized protein</fullName>
    </submittedName>
</protein>
<dbReference type="RefSeq" id="WP_034358587.1">
    <property type="nucleotide sequence ID" value="NZ_JHAC01000039.1"/>
</dbReference>
<dbReference type="AlphaFoldDB" id="A0A016QNR8"/>
<organism evidence="1 2">
    <name type="scientific">Deinococcus phoenicis</name>
    <dbReference type="NCBI Taxonomy" id="1476583"/>
    <lineage>
        <taxon>Bacteria</taxon>
        <taxon>Thermotogati</taxon>
        <taxon>Deinococcota</taxon>
        <taxon>Deinococci</taxon>
        <taxon>Deinococcales</taxon>
        <taxon>Deinococcaceae</taxon>
        <taxon>Deinococcus</taxon>
    </lineage>
</organism>
<dbReference type="EMBL" id="JHAC01000039">
    <property type="protein sequence ID" value="EYB67419.1"/>
    <property type="molecule type" value="Genomic_DNA"/>
</dbReference>
<dbReference type="OrthoDB" id="69418at2"/>
<comment type="caution">
    <text evidence="1">The sequence shown here is derived from an EMBL/GenBank/DDBJ whole genome shotgun (WGS) entry which is preliminary data.</text>
</comment>
<keyword evidence="2" id="KW-1185">Reference proteome</keyword>
<evidence type="ECO:0000313" key="2">
    <source>
        <dbReference type="Proteomes" id="UP000020492"/>
    </source>
</evidence>
<dbReference type="Proteomes" id="UP000020492">
    <property type="component" value="Unassembled WGS sequence"/>
</dbReference>
<name>A0A016QNR8_9DEIO</name>
<accession>A0A016QNR8</accession>
<proteinExistence type="predicted"/>
<dbReference type="PATRIC" id="fig|1476583.3.peg.2522"/>
<dbReference type="STRING" id="1476583.DEIPH_ctg041orf0017"/>
<evidence type="ECO:0000313" key="1">
    <source>
        <dbReference type="EMBL" id="EYB67419.1"/>
    </source>
</evidence>
<reference evidence="1 2" key="1">
    <citation type="submission" date="2014-03" db="EMBL/GenBank/DDBJ databases">
        <title>Draft genome sequence of Deinococcus phoenicis 1P10ME.</title>
        <authorList>
            <person name="Stepanov V.G."/>
            <person name="Vaishampayan P."/>
            <person name="Venkateswaran K."/>
            <person name="Fox G.E."/>
        </authorList>
    </citation>
    <scope>NUCLEOTIDE SEQUENCE [LARGE SCALE GENOMIC DNA]</scope>
    <source>
        <strain evidence="1 2">1P10ME</strain>
    </source>
</reference>
<sequence>MNITAGKGGQAWRPARLFFEAHDAPPFGVPDETFGAAAITVQLSYGPLGTLRSGNIGMSEVPATWAGQAWPRMIRVQLESELGTGYIAAGIAEAATVRQGELSDIPLVGLETTYLGRPGDSSAALNGAGFTPGGARAFGVPMPAPDGTKTRQQAVDDALEPYPNAEAGVTADLTGVIGRPESATPAVYTLDSRAYGLRSLGWTVTDYVTDATYQAGPEWPLHTYSRSDVPPLAPRRSAVITLDPMTETVEEVTAATTVGGIDVMVPVEGLDAGHTWIVRLGYPVDVGQRPVERGPLRALALRLNFTAERRTPDPVNLTLRIKRANGTDFFLPATPVTLSGVGSYTYTLPPELWGPDARASGGWVQDVWVYLGGSYPAGTAPANRNSLALNSAQLVASREYERSRNVVMPPGWMPYAVGPTWEFTLPGVHVPPLRVDGLPGGLSQHVAGAVVTWDQGEASTRLLTAALPYRGQRRRA</sequence>